<keyword evidence="2" id="KW-1185">Reference proteome</keyword>
<evidence type="ECO:0000313" key="2">
    <source>
        <dbReference type="Proteomes" id="UP001212997"/>
    </source>
</evidence>
<reference evidence="1" key="1">
    <citation type="submission" date="2022-07" db="EMBL/GenBank/DDBJ databases">
        <title>Genome Sequence of Physisporinus lineatus.</title>
        <authorList>
            <person name="Buettner E."/>
        </authorList>
    </citation>
    <scope>NUCLEOTIDE SEQUENCE</scope>
    <source>
        <strain evidence="1">VT162</strain>
    </source>
</reference>
<dbReference type="EMBL" id="JANAWD010000429">
    <property type="protein sequence ID" value="KAJ3479593.1"/>
    <property type="molecule type" value="Genomic_DNA"/>
</dbReference>
<dbReference type="Proteomes" id="UP001212997">
    <property type="component" value="Unassembled WGS sequence"/>
</dbReference>
<name>A0AAD5YAQ8_9APHY</name>
<gene>
    <name evidence="1" type="ORF">NLI96_g8947</name>
</gene>
<evidence type="ECO:0000313" key="1">
    <source>
        <dbReference type="EMBL" id="KAJ3479593.1"/>
    </source>
</evidence>
<sequence length="215" mass="23657">MLTPLIQLAVVVSPRVSSRSSPQEPLVWKIVKFGKKSSTTKTLEWTSDAAIGVPVDGEADWRSIPLNHFGRYERCGEHPAWNDDSIPLDPSQVGRIGARNADHVPHHFVLGCVRGESFERLSDLGTIGPSEDIISEPATMMQIYSVSSDCKAGRPLPKDVRHPLLRDHEGPRPIDLGGTSHKFRFILYSKATGADALEEDTPTPFPLTLARNKST</sequence>
<dbReference type="AlphaFoldDB" id="A0AAD5YAQ8"/>
<accession>A0AAD5YAQ8</accession>
<protein>
    <submittedName>
        <fullName evidence="1">Uncharacterized protein</fullName>
    </submittedName>
</protein>
<organism evidence="1 2">
    <name type="scientific">Meripilus lineatus</name>
    <dbReference type="NCBI Taxonomy" id="2056292"/>
    <lineage>
        <taxon>Eukaryota</taxon>
        <taxon>Fungi</taxon>
        <taxon>Dikarya</taxon>
        <taxon>Basidiomycota</taxon>
        <taxon>Agaricomycotina</taxon>
        <taxon>Agaricomycetes</taxon>
        <taxon>Polyporales</taxon>
        <taxon>Meripilaceae</taxon>
        <taxon>Meripilus</taxon>
    </lineage>
</organism>
<comment type="caution">
    <text evidence="1">The sequence shown here is derived from an EMBL/GenBank/DDBJ whole genome shotgun (WGS) entry which is preliminary data.</text>
</comment>
<proteinExistence type="predicted"/>